<gene>
    <name evidence="2" type="ORF">HanXRQr2_Chr14g0640711</name>
</gene>
<dbReference type="AlphaFoldDB" id="A0A9K3E812"/>
<sequence>MSKIRSYSSFEDRTVVPTETYDENGVQAVSIGAMAVYRAEVQIPDQITDTHYSNEQAPSMGLMVGGRGDSQPGGSYFSYNAPPSHGDVARHDDSRTGESTDGGQDLLEGNYEGISLTGRDFNRLYPTIFP</sequence>
<keyword evidence="3" id="KW-1185">Reference proteome</keyword>
<reference evidence="2" key="2">
    <citation type="submission" date="2020-06" db="EMBL/GenBank/DDBJ databases">
        <title>Helianthus annuus Genome sequencing and assembly Release 2.</title>
        <authorList>
            <person name="Gouzy J."/>
            <person name="Langlade N."/>
            <person name="Munos S."/>
        </authorList>
    </citation>
    <scope>NUCLEOTIDE SEQUENCE</scope>
    <source>
        <tissue evidence="2">Leaves</tissue>
    </source>
</reference>
<organism evidence="2 3">
    <name type="scientific">Helianthus annuus</name>
    <name type="common">Common sunflower</name>
    <dbReference type="NCBI Taxonomy" id="4232"/>
    <lineage>
        <taxon>Eukaryota</taxon>
        <taxon>Viridiplantae</taxon>
        <taxon>Streptophyta</taxon>
        <taxon>Embryophyta</taxon>
        <taxon>Tracheophyta</taxon>
        <taxon>Spermatophyta</taxon>
        <taxon>Magnoliopsida</taxon>
        <taxon>eudicotyledons</taxon>
        <taxon>Gunneridae</taxon>
        <taxon>Pentapetalae</taxon>
        <taxon>asterids</taxon>
        <taxon>campanulids</taxon>
        <taxon>Asterales</taxon>
        <taxon>Asteraceae</taxon>
        <taxon>Asteroideae</taxon>
        <taxon>Heliantheae alliance</taxon>
        <taxon>Heliantheae</taxon>
        <taxon>Helianthus</taxon>
    </lineage>
</organism>
<evidence type="ECO:0000313" key="2">
    <source>
        <dbReference type="EMBL" id="KAF5768795.1"/>
    </source>
</evidence>
<feature type="compositionally biased region" description="Basic and acidic residues" evidence="1">
    <location>
        <begin position="87"/>
        <end position="98"/>
    </location>
</feature>
<evidence type="ECO:0000313" key="3">
    <source>
        <dbReference type="Proteomes" id="UP000215914"/>
    </source>
</evidence>
<feature type="region of interest" description="Disordered" evidence="1">
    <location>
        <begin position="56"/>
        <end position="111"/>
    </location>
</feature>
<protein>
    <submittedName>
        <fullName evidence="2">Uncharacterized protein</fullName>
    </submittedName>
</protein>
<dbReference type="EMBL" id="MNCJ02000329">
    <property type="protein sequence ID" value="KAF5768795.1"/>
    <property type="molecule type" value="Genomic_DNA"/>
</dbReference>
<name>A0A9K3E812_HELAN</name>
<reference evidence="2" key="1">
    <citation type="journal article" date="2017" name="Nature">
        <title>The sunflower genome provides insights into oil metabolism, flowering and Asterid evolution.</title>
        <authorList>
            <person name="Badouin H."/>
            <person name="Gouzy J."/>
            <person name="Grassa C.J."/>
            <person name="Murat F."/>
            <person name="Staton S.E."/>
            <person name="Cottret L."/>
            <person name="Lelandais-Briere C."/>
            <person name="Owens G.L."/>
            <person name="Carrere S."/>
            <person name="Mayjonade B."/>
            <person name="Legrand L."/>
            <person name="Gill N."/>
            <person name="Kane N.C."/>
            <person name="Bowers J.E."/>
            <person name="Hubner S."/>
            <person name="Bellec A."/>
            <person name="Berard A."/>
            <person name="Berges H."/>
            <person name="Blanchet N."/>
            <person name="Boniface M.C."/>
            <person name="Brunel D."/>
            <person name="Catrice O."/>
            <person name="Chaidir N."/>
            <person name="Claudel C."/>
            <person name="Donnadieu C."/>
            <person name="Faraut T."/>
            <person name="Fievet G."/>
            <person name="Helmstetter N."/>
            <person name="King M."/>
            <person name="Knapp S.J."/>
            <person name="Lai Z."/>
            <person name="Le Paslier M.C."/>
            <person name="Lippi Y."/>
            <person name="Lorenzon L."/>
            <person name="Mandel J.R."/>
            <person name="Marage G."/>
            <person name="Marchand G."/>
            <person name="Marquand E."/>
            <person name="Bret-Mestries E."/>
            <person name="Morien E."/>
            <person name="Nambeesan S."/>
            <person name="Nguyen T."/>
            <person name="Pegot-Espagnet P."/>
            <person name="Pouilly N."/>
            <person name="Raftis F."/>
            <person name="Sallet E."/>
            <person name="Schiex T."/>
            <person name="Thomas J."/>
            <person name="Vandecasteele C."/>
            <person name="Vares D."/>
            <person name="Vear F."/>
            <person name="Vautrin S."/>
            <person name="Crespi M."/>
            <person name="Mangin B."/>
            <person name="Burke J.M."/>
            <person name="Salse J."/>
            <person name="Munos S."/>
            <person name="Vincourt P."/>
            <person name="Rieseberg L.H."/>
            <person name="Langlade N.B."/>
        </authorList>
    </citation>
    <scope>NUCLEOTIDE SEQUENCE</scope>
    <source>
        <tissue evidence="2">Leaves</tissue>
    </source>
</reference>
<evidence type="ECO:0000256" key="1">
    <source>
        <dbReference type="SAM" id="MobiDB-lite"/>
    </source>
</evidence>
<comment type="caution">
    <text evidence="2">The sequence shown here is derived from an EMBL/GenBank/DDBJ whole genome shotgun (WGS) entry which is preliminary data.</text>
</comment>
<proteinExistence type="predicted"/>
<dbReference type="Gramene" id="mRNA:HanXRQr2_Chr14g0640711">
    <property type="protein sequence ID" value="CDS:HanXRQr2_Chr14g0640711.1"/>
    <property type="gene ID" value="HanXRQr2_Chr14g0640711"/>
</dbReference>
<accession>A0A9K3E812</accession>
<dbReference type="Proteomes" id="UP000215914">
    <property type="component" value="Unassembled WGS sequence"/>
</dbReference>